<sequence length="249" mass="27056">MEQKIDVRFMNGLNPFVKAVAILIAGLILAFSYLVTLNLAVCGLCLVLLLFFSRAKLSTMGKILIPALIASVSLFMTGLLNSSGSGGSVAGSQNFQVAMNSSLSVYNAMQLSTRVMAFAMLGILFSLTTDGELFIQSLMHQCGLKPKFAYGILAAFHLMPHIGEEYRNAKLAFSVRGMKTGPFSTKPLFAAMVNCLRWSESIAMAMESKGFDGDGKRTYYYVTRVHWYDGAFLVVLNGAIGAGLVLLHY</sequence>
<name>A0A9D2PVY9_9FIRM</name>
<reference evidence="6" key="1">
    <citation type="journal article" date="2021" name="PeerJ">
        <title>Extensive microbial diversity within the chicken gut microbiome revealed by metagenomics and culture.</title>
        <authorList>
            <person name="Gilroy R."/>
            <person name="Ravi A."/>
            <person name="Getino M."/>
            <person name="Pursley I."/>
            <person name="Horton D.L."/>
            <person name="Alikhan N.F."/>
            <person name="Baker D."/>
            <person name="Gharbi K."/>
            <person name="Hall N."/>
            <person name="Watson M."/>
            <person name="Adriaenssens E.M."/>
            <person name="Foster-Nyarko E."/>
            <person name="Jarju S."/>
            <person name="Secka A."/>
            <person name="Antonio M."/>
            <person name="Oren A."/>
            <person name="Chaudhuri R.R."/>
            <person name="La Ragione R."/>
            <person name="Hildebrand F."/>
            <person name="Pallen M.J."/>
        </authorList>
    </citation>
    <scope>NUCLEOTIDE SEQUENCE</scope>
    <source>
        <strain evidence="6">CHK198-12963</strain>
    </source>
</reference>
<dbReference type="Pfam" id="PF02361">
    <property type="entry name" value="CbiQ"/>
    <property type="match status" value="1"/>
</dbReference>
<dbReference type="PANTHER" id="PTHR33514:SF13">
    <property type="entry name" value="PROTEIN ABCI12, CHLOROPLASTIC"/>
    <property type="match status" value="1"/>
</dbReference>
<dbReference type="InterPro" id="IPR003339">
    <property type="entry name" value="ABC/ECF_trnsptr_transmembrane"/>
</dbReference>
<reference evidence="6" key="2">
    <citation type="submission" date="2021-04" db="EMBL/GenBank/DDBJ databases">
        <authorList>
            <person name="Gilroy R."/>
        </authorList>
    </citation>
    <scope>NUCLEOTIDE SEQUENCE</scope>
    <source>
        <strain evidence="6">CHK198-12963</strain>
    </source>
</reference>
<evidence type="ECO:0000313" key="7">
    <source>
        <dbReference type="Proteomes" id="UP000823863"/>
    </source>
</evidence>
<evidence type="ECO:0000256" key="5">
    <source>
        <dbReference type="SAM" id="Phobius"/>
    </source>
</evidence>
<keyword evidence="2 5" id="KW-0812">Transmembrane</keyword>
<dbReference type="AlphaFoldDB" id="A0A9D2PVY9"/>
<evidence type="ECO:0000256" key="4">
    <source>
        <dbReference type="ARBA" id="ARBA00023136"/>
    </source>
</evidence>
<evidence type="ECO:0000256" key="1">
    <source>
        <dbReference type="ARBA" id="ARBA00004141"/>
    </source>
</evidence>
<feature type="transmembrane region" description="Helical" evidence="5">
    <location>
        <begin position="115"/>
        <end position="135"/>
    </location>
</feature>
<comment type="caution">
    <text evidence="6">The sequence shown here is derived from an EMBL/GenBank/DDBJ whole genome shotgun (WGS) entry which is preliminary data.</text>
</comment>
<dbReference type="Proteomes" id="UP000823863">
    <property type="component" value="Unassembled WGS sequence"/>
</dbReference>
<dbReference type="PANTHER" id="PTHR33514">
    <property type="entry name" value="PROTEIN ABCI12, CHLOROPLASTIC"/>
    <property type="match status" value="1"/>
</dbReference>
<evidence type="ECO:0000313" key="6">
    <source>
        <dbReference type="EMBL" id="HJC67399.1"/>
    </source>
</evidence>
<accession>A0A9D2PVY9</accession>
<proteinExistence type="predicted"/>
<dbReference type="GO" id="GO:0005886">
    <property type="term" value="C:plasma membrane"/>
    <property type="evidence" value="ECO:0007669"/>
    <property type="project" value="UniProtKB-ARBA"/>
</dbReference>
<keyword evidence="4 5" id="KW-0472">Membrane</keyword>
<comment type="subcellular location">
    <subcellularLocation>
        <location evidence="1">Membrane</location>
        <topology evidence="1">Multi-pass membrane protein</topology>
    </subcellularLocation>
</comment>
<feature type="transmembrane region" description="Helical" evidence="5">
    <location>
        <begin position="20"/>
        <end position="51"/>
    </location>
</feature>
<protein>
    <submittedName>
        <fullName evidence="6">Energy-coupling factor transporter transmembrane protein EcfT</fullName>
    </submittedName>
</protein>
<feature type="transmembrane region" description="Helical" evidence="5">
    <location>
        <begin position="227"/>
        <end position="247"/>
    </location>
</feature>
<dbReference type="EMBL" id="DWWB01000067">
    <property type="protein sequence ID" value="HJC67399.1"/>
    <property type="molecule type" value="Genomic_DNA"/>
</dbReference>
<dbReference type="CDD" id="cd16914">
    <property type="entry name" value="EcfT"/>
    <property type="match status" value="1"/>
</dbReference>
<organism evidence="6 7">
    <name type="scientific">Candidatus Enterocloster excrementigallinarum</name>
    <dbReference type="NCBI Taxonomy" id="2838558"/>
    <lineage>
        <taxon>Bacteria</taxon>
        <taxon>Bacillati</taxon>
        <taxon>Bacillota</taxon>
        <taxon>Clostridia</taxon>
        <taxon>Lachnospirales</taxon>
        <taxon>Lachnospiraceae</taxon>
        <taxon>Enterocloster</taxon>
    </lineage>
</organism>
<keyword evidence="3 5" id="KW-1133">Transmembrane helix</keyword>
<gene>
    <name evidence="6" type="ORF">H9931_11935</name>
</gene>
<evidence type="ECO:0000256" key="2">
    <source>
        <dbReference type="ARBA" id="ARBA00022692"/>
    </source>
</evidence>
<feature type="transmembrane region" description="Helical" evidence="5">
    <location>
        <begin position="63"/>
        <end position="80"/>
    </location>
</feature>
<evidence type="ECO:0000256" key="3">
    <source>
        <dbReference type="ARBA" id="ARBA00022989"/>
    </source>
</evidence>